<organism evidence="1 2">
    <name type="scientific">Drosophila guanche</name>
    <name type="common">Fruit fly</name>
    <dbReference type="NCBI Taxonomy" id="7266"/>
    <lineage>
        <taxon>Eukaryota</taxon>
        <taxon>Metazoa</taxon>
        <taxon>Ecdysozoa</taxon>
        <taxon>Arthropoda</taxon>
        <taxon>Hexapoda</taxon>
        <taxon>Insecta</taxon>
        <taxon>Pterygota</taxon>
        <taxon>Neoptera</taxon>
        <taxon>Endopterygota</taxon>
        <taxon>Diptera</taxon>
        <taxon>Brachycera</taxon>
        <taxon>Muscomorpha</taxon>
        <taxon>Ephydroidea</taxon>
        <taxon>Drosophilidae</taxon>
        <taxon>Drosophila</taxon>
        <taxon>Sophophora</taxon>
    </lineage>
</organism>
<proteinExistence type="predicted"/>
<reference evidence="2" key="1">
    <citation type="submission" date="2018-01" db="EMBL/GenBank/DDBJ databases">
        <authorList>
            <person name="Alioto T."/>
            <person name="Alioto T."/>
        </authorList>
    </citation>
    <scope>NUCLEOTIDE SEQUENCE [LARGE SCALE GENOMIC DNA]</scope>
</reference>
<keyword evidence="2" id="KW-1185">Reference proteome</keyword>
<evidence type="ECO:0000313" key="1">
    <source>
        <dbReference type="EMBL" id="SPP82032.1"/>
    </source>
</evidence>
<protein>
    <submittedName>
        <fullName evidence="1">Uncharacterized protein</fullName>
    </submittedName>
</protein>
<dbReference type="STRING" id="7266.A0A3B0JNV1"/>
<accession>A0A3B0JNV1</accession>
<evidence type="ECO:0000313" key="2">
    <source>
        <dbReference type="Proteomes" id="UP000268350"/>
    </source>
</evidence>
<gene>
    <name evidence="1" type="ORF">DGUA_6G013822</name>
</gene>
<dbReference type="Proteomes" id="UP000268350">
    <property type="component" value="Unassembled WGS sequence"/>
</dbReference>
<dbReference type="AlphaFoldDB" id="A0A3B0JNV1"/>
<dbReference type="EMBL" id="OUUW01000006">
    <property type="protein sequence ID" value="SPP82032.1"/>
    <property type="molecule type" value="Genomic_DNA"/>
</dbReference>
<dbReference type="OrthoDB" id="1735926at2759"/>
<name>A0A3B0JNV1_DROGU</name>
<sequence>MSGRQCVRSLMGNIYRGTQTQYVYHPFSLHSFSAYTQAISLYLSASLLLCFCEFFLDPKTMEILLLKDNHHQHQQPPGAGTATGANYNGNNAGPTTIHIPLSGSKPVSGNGAGMNIPQEAVNRTTVWQQINKDGNGISEQLIIPVTVKVRQINGNQTQNLIRRSNCGVDILHQQKHPFESMI</sequence>